<name>A0A0F9HQH5_9ZZZZ</name>
<dbReference type="SUPFAM" id="SSF117396">
    <property type="entry name" value="TM1631-like"/>
    <property type="match status" value="1"/>
</dbReference>
<dbReference type="InterPro" id="IPR002763">
    <property type="entry name" value="DUF72"/>
</dbReference>
<reference evidence="1" key="1">
    <citation type="journal article" date="2015" name="Nature">
        <title>Complex archaea that bridge the gap between prokaryotes and eukaryotes.</title>
        <authorList>
            <person name="Spang A."/>
            <person name="Saw J.H."/>
            <person name="Jorgensen S.L."/>
            <person name="Zaremba-Niedzwiedzka K."/>
            <person name="Martijn J."/>
            <person name="Lind A.E."/>
            <person name="van Eijk R."/>
            <person name="Schleper C."/>
            <person name="Guy L."/>
            <person name="Ettema T.J."/>
        </authorList>
    </citation>
    <scope>NUCLEOTIDE SEQUENCE</scope>
</reference>
<dbReference type="InterPro" id="IPR036520">
    <property type="entry name" value="UPF0759_sf"/>
</dbReference>
<evidence type="ECO:0000313" key="1">
    <source>
        <dbReference type="EMBL" id="KKL77397.1"/>
    </source>
</evidence>
<comment type="caution">
    <text evidence="1">The sequence shown here is derived from an EMBL/GenBank/DDBJ whole genome shotgun (WGS) entry which is preliminary data.</text>
</comment>
<dbReference type="Pfam" id="PF01904">
    <property type="entry name" value="DUF72"/>
    <property type="match status" value="1"/>
</dbReference>
<accession>A0A0F9HQH5</accession>
<proteinExistence type="predicted"/>
<evidence type="ECO:0008006" key="2">
    <source>
        <dbReference type="Google" id="ProtNLM"/>
    </source>
</evidence>
<protein>
    <recommendedName>
        <fullName evidence="2">DUF72 domain-containing protein</fullName>
    </recommendedName>
</protein>
<sequence length="98" mass="11720">FAYIRFHGYGNKIWFDYDFHEEEIRRWAQSIKKIIPQVEKIGIYFNNHFSGYAVKNSLMLMKELSVQPRNSPSRVNLLEIKKKSGEFPKGQMDLDKFM</sequence>
<dbReference type="Gene3D" id="3.20.20.410">
    <property type="entry name" value="Protein of unknown function UPF0759"/>
    <property type="match status" value="1"/>
</dbReference>
<organism evidence="1">
    <name type="scientific">marine sediment metagenome</name>
    <dbReference type="NCBI Taxonomy" id="412755"/>
    <lineage>
        <taxon>unclassified sequences</taxon>
        <taxon>metagenomes</taxon>
        <taxon>ecological metagenomes</taxon>
    </lineage>
</organism>
<dbReference type="AlphaFoldDB" id="A0A0F9HQH5"/>
<gene>
    <name evidence="1" type="ORF">LCGC14_2035270</name>
</gene>
<dbReference type="EMBL" id="LAZR01023759">
    <property type="protein sequence ID" value="KKL77397.1"/>
    <property type="molecule type" value="Genomic_DNA"/>
</dbReference>
<feature type="non-terminal residue" evidence="1">
    <location>
        <position position="1"/>
    </location>
</feature>